<proteinExistence type="predicted"/>
<reference evidence="2" key="1">
    <citation type="submission" date="2020-04" db="EMBL/GenBank/DDBJ databases">
        <title>Genome Assembly and Annotation of Botryosphaeria dothidea sdau 11-99, a Latent Pathogen of Apple Fruit Ring Rot in China.</title>
        <authorList>
            <person name="Yu C."/>
            <person name="Diao Y."/>
            <person name="Lu Q."/>
            <person name="Zhao J."/>
            <person name="Cui S."/>
            <person name="Peng C."/>
            <person name="He B."/>
            <person name="Liu H."/>
        </authorList>
    </citation>
    <scope>NUCLEOTIDE SEQUENCE [LARGE SCALE GENOMIC DNA]</scope>
    <source>
        <strain evidence="2">Sdau11-99</strain>
    </source>
</reference>
<dbReference type="InterPro" id="IPR036390">
    <property type="entry name" value="WH_DNA-bd_sf"/>
</dbReference>
<feature type="compositionally biased region" description="Basic and acidic residues" evidence="1">
    <location>
        <begin position="430"/>
        <end position="456"/>
    </location>
</feature>
<protein>
    <submittedName>
        <fullName evidence="2">Uncharacterized protein</fullName>
    </submittedName>
</protein>
<organism evidence="2 3">
    <name type="scientific">Botryosphaeria dothidea</name>
    <dbReference type="NCBI Taxonomy" id="55169"/>
    <lineage>
        <taxon>Eukaryota</taxon>
        <taxon>Fungi</taxon>
        <taxon>Dikarya</taxon>
        <taxon>Ascomycota</taxon>
        <taxon>Pezizomycotina</taxon>
        <taxon>Dothideomycetes</taxon>
        <taxon>Dothideomycetes incertae sedis</taxon>
        <taxon>Botryosphaeriales</taxon>
        <taxon>Botryosphaeriaceae</taxon>
        <taxon>Botryosphaeria</taxon>
    </lineage>
</organism>
<feature type="region of interest" description="Disordered" evidence="1">
    <location>
        <begin position="360"/>
        <end position="784"/>
    </location>
</feature>
<feature type="compositionally biased region" description="Low complexity" evidence="1">
    <location>
        <begin position="607"/>
        <end position="616"/>
    </location>
</feature>
<dbReference type="InterPro" id="IPR042065">
    <property type="entry name" value="E3_ELL-like"/>
</dbReference>
<feature type="compositionally biased region" description="Basic and acidic residues" evidence="1">
    <location>
        <begin position="710"/>
        <end position="720"/>
    </location>
</feature>
<gene>
    <name evidence="2" type="ORF">GTA08_BOTSDO09910</name>
</gene>
<keyword evidence="3" id="KW-1185">Reference proteome</keyword>
<dbReference type="Gene3D" id="1.10.10.2670">
    <property type="entry name" value="E3 ubiquitin-protein ligase"/>
    <property type="match status" value="1"/>
</dbReference>
<accession>A0A8H4N3G5</accession>
<feature type="compositionally biased region" description="Polar residues" evidence="1">
    <location>
        <begin position="362"/>
        <end position="376"/>
    </location>
</feature>
<feature type="compositionally biased region" description="Polar residues" evidence="1">
    <location>
        <begin position="619"/>
        <end position="628"/>
    </location>
</feature>
<feature type="region of interest" description="Disordered" evidence="1">
    <location>
        <begin position="205"/>
        <end position="234"/>
    </location>
</feature>
<dbReference type="UniPathway" id="UPA00143"/>
<name>A0A8H4N3G5_9PEZI</name>
<evidence type="ECO:0000256" key="1">
    <source>
        <dbReference type="SAM" id="MobiDB-lite"/>
    </source>
</evidence>
<dbReference type="EMBL" id="WWBZ02000073">
    <property type="protein sequence ID" value="KAF4301722.1"/>
    <property type="molecule type" value="Genomic_DNA"/>
</dbReference>
<comment type="caution">
    <text evidence="2">The sequence shown here is derived from an EMBL/GenBank/DDBJ whole genome shotgun (WGS) entry which is preliminary data.</text>
</comment>
<feature type="compositionally biased region" description="Low complexity" evidence="1">
    <location>
        <begin position="730"/>
        <end position="762"/>
    </location>
</feature>
<feature type="compositionally biased region" description="Basic and acidic residues" evidence="1">
    <location>
        <begin position="664"/>
        <end position="679"/>
    </location>
</feature>
<feature type="compositionally biased region" description="Low complexity" evidence="1">
    <location>
        <begin position="687"/>
        <end position="702"/>
    </location>
</feature>
<evidence type="ECO:0000313" key="2">
    <source>
        <dbReference type="EMBL" id="KAF4301722.1"/>
    </source>
</evidence>
<dbReference type="Proteomes" id="UP000572817">
    <property type="component" value="Unassembled WGS sequence"/>
</dbReference>
<feature type="region of interest" description="Disordered" evidence="1">
    <location>
        <begin position="1"/>
        <end position="35"/>
    </location>
</feature>
<dbReference type="OrthoDB" id="2587563at2759"/>
<dbReference type="GO" id="GO:0016567">
    <property type="term" value="P:protein ubiquitination"/>
    <property type="evidence" value="ECO:0007669"/>
    <property type="project" value="UniProtKB-UniPathway"/>
</dbReference>
<dbReference type="SUPFAM" id="SSF46785">
    <property type="entry name" value="Winged helix' DNA-binding domain"/>
    <property type="match status" value="1"/>
</dbReference>
<feature type="compositionally biased region" description="Polar residues" evidence="1">
    <location>
        <begin position="642"/>
        <end position="658"/>
    </location>
</feature>
<evidence type="ECO:0000313" key="3">
    <source>
        <dbReference type="Proteomes" id="UP000572817"/>
    </source>
</evidence>
<feature type="compositionally biased region" description="Polar residues" evidence="1">
    <location>
        <begin position="770"/>
        <end position="781"/>
    </location>
</feature>
<dbReference type="AlphaFoldDB" id="A0A8H4N3G5"/>
<feature type="compositionally biased region" description="Polar residues" evidence="1">
    <location>
        <begin position="560"/>
        <end position="596"/>
    </location>
</feature>
<sequence>MTADDRSGAGIALRGAPDEYIGEKHIPPSNRGTPAMQVEMTRDVIDNMLASIRDGRAPVIVFGQNPVLEVGESKMVLDASKEEFRNELYATDDTKIDGDNNPEYTYFGPVDYRLVLQKASAANEATSGTDAALQNLKNSMEALRKEKEASKLVPELLSPQQVGMLTAPHRRVSIRPDPLHLNDQDRKKRFAAGKAGRGNVLGGRLVAPNSSNASSPAMSAVSPKPTAPTSAPHSSNLSIVQKAIRVSLMHLLAMKPAKLQQIASSIRAPKDDIMAVLSKIGKEQGGEWKLADKAYKELDVFKFPYRSKEDRQQAVDNAIRALDRQRLDPQDKIWQKFLPEEERGKGKTLSKLSLGAPVVAQKSATPNSMKPTQRLKSLTKKVETKKKEPRKKKAEEDSFGIASRNKAVRAPVVEDSRQPLTKKKPLKSSVGEEKDSVSEKKKLAKATSDEEKERLAVSKTTKRPVSETKEENQVPAKKLKKSVQDDKETVAQAGKKKPLKSVNESGKDSLPQGPQKAAKFSKDGAARAGAPLAASTKLNKEAAQQDQKASAKLSMKKQHQAPNTSGTAGTTGHMSMTSKKVTNKTNDQVSEPNGKTVQPRINGLPFTSTKKVSSVKPKNASSTASPLASSDAEKSRLIHKTSPASSTAVGAGTPGNSDRSLKRKANDLDNDIHKHDVTVKQRKVAHNTPLPNATATATPPNTESSSLKRKLADQDFDRKQPPAKKLAASQKAPKPTQTPTPSYSGASSISSTSSAHSQHPSAGHTHQHDSPQSLHDVSSESPEYISQPHNIRRALDLSLQFKRCYAKYKTLYMSVSNRHGQPPTEKEREEIRQKAAILEHMKKEIKRLHANPEG</sequence>
<feature type="compositionally biased region" description="Low complexity" evidence="1">
    <location>
        <begin position="206"/>
        <end position="224"/>
    </location>
</feature>